<sequence>MGLAVLSVVGKEEKGTKKKVKEASVVGKEEKGTKKKVKEASVVGKEEKGTKKKVKEASDNSICNKDFDSGPCFSSMPKYYYRTETKRCEMFVYGGCGGNENRFDTQKACQEKCGGG</sequence>
<evidence type="ECO:0000256" key="4">
    <source>
        <dbReference type="ARBA" id="ARBA00022737"/>
    </source>
</evidence>
<proteinExistence type="predicted"/>
<reference evidence="8" key="1">
    <citation type="submission" date="2020-03" db="EMBL/GenBank/DDBJ databases">
        <title>A transcriptome and proteome of the tick Rhipicephalus microplus shaped by the genetic composition of its hosts and developmental stage.</title>
        <authorList>
            <person name="Garcia G.R."/>
            <person name="Ribeiro J.M.C."/>
            <person name="Maruyama S.R."/>
            <person name="Gardinasse L.G."/>
            <person name="Nelson K."/>
            <person name="Ferreira B.R."/>
            <person name="Andrade T.G."/>
            <person name="Santos I.K.F.M."/>
        </authorList>
    </citation>
    <scope>NUCLEOTIDE SEQUENCE</scope>
    <source>
        <strain evidence="8">NSGR</strain>
        <tissue evidence="8">Salivary glands</tissue>
    </source>
</reference>
<dbReference type="FunFam" id="4.10.410.10:FF:000020">
    <property type="entry name" value="Collagen, type VI, alpha 3"/>
    <property type="match status" value="1"/>
</dbReference>
<keyword evidence="4" id="KW-0677">Repeat</keyword>
<dbReference type="GO" id="GO:0005615">
    <property type="term" value="C:extracellular space"/>
    <property type="evidence" value="ECO:0007669"/>
    <property type="project" value="TreeGrafter"/>
</dbReference>
<feature type="domain" description="BPTI/Kunitz inhibitor" evidence="7">
    <location>
        <begin position="63"/>
        <end position="113"/>
    </location>
</feature>
<dbReference type="SMART" id="SM00131">
    <property type="entry name" value="KU"/>
    <property type="match status" value="1"/>
</dbReference>
<dbReference type="GO" id="GO:0004867">
    <property type="term" value="F:serine-type endopeptidase inhibitor activity"/>
    <property type="evidence" value="ECO:0007669"/>
    <property type="project" value="UniProtKB-KW"/>
</dbReference>
<dbReference type="InterPro" id="IPR036880">
    <property type="entry name" value="Kunitz_BPTI_sf"/>
</dbReference>
<comment type="subcellular location">
    <subcellularLocation>
        <location evidence="1">Secreted</location>
    </subcellularLocation>
</comment>
<dbReference type="OrthoDB" id="4473401at2759"/>
<keyword evidence="6" id="KW-1015">Disulfide bond</keyword>
<keyword evidence="3" id="KW-0646">Protease inhibitor</keyword>
<name>A0A6G5A7F2_RHIMP</name>
<dbReference type="PROSITE" id="PS50279">
    <property type="entry name" value="BPTI_KUNITZ_2"/>
    <property type="match status" value="1"/>
</dbReference>
<dbReference type="CDD" id="cd00109">
    <property type="entry name" value="Kunitz-type"/>
    <property type="match status" value="1"/>
</dbReference>
<accession>A0A6G5A7F2</accession>
<evidence type="ECO:0000256" key="3">
    <source>
        <dbReference type="ARBA" id="ARBA00022690"/>
    </source>
</evidence>
<dbReference type="InterPro" id="IPR002223">
    <property type="entry name" value="Kunitz_BPTI"/>
</dbReference>
<dbReference type="PANTHER" id="PTHR10083">
    <property type="entry name" value="KUNITZ-TYPE PROTEASE INHIBITOR-RELATED"/>
    <property type="match status" value="1"/>
</dbReference>
<organism evidence="8">
    <name type="scientific">Rhipicephalus microplus</name>
    <name type="common">Cattle tick</name>
    <name type="synonym">Boophilus microplus</name>
    <dbReference type="NCBI Taxonomy" id="6941"/>
    <lineage>
        <taxon>Eukaryota</taxon>
        <taxon>Metazoa</taxon>
        <taxon>Ecdysozoa</taxon>
        <taxon>Arthropoda</taxon>
        <taxon>Chelicerata</taxon>
        <taxon>Arachnida</taxon>
        <taxon>Acari</taxon>
        <taxon>Parasitiformes</taxon>
        <taxon>Ixodida</taxon>
        <taxon>Ixodoidea</taxon>
        <taxon>Ixodidae</taxon>
        <taxon>Rhipicephalinae</taxon>
        <taxon>Rhipicephalus</taxon>
        <taxon>Boophilus</taxon>
    </lineage>
</organism>
<dbReference type="SUPFAM" id="SSF57362">
    <property type="entry name" value="BPTI-like"/>
    <property type="match status" value="1"/>
</dbReference>
<evidence type="ECO:0000256" key="6">
    <source>
        <dbReference type="ARBA" id="ARBA00023157"/>
    </source>
</evidence>
<evidence type="ECO:0000256" key="1">
    <source>
        <dbReference type="ARBA" id="ARBA00004613"/>
    </source>
</evidence>
<dbReference type="EMBL" id="GIKN01004648">
    <property type="protein sequence ID" value="NIE46921.1"/>
    <property type="molecule type" value="Transcribed_RNA"/>
</dbReference>
<dbReference type="InterPro" id="IPR020901">
    <property type="entry name" value="Prtase_inh_Kunz-CS"/>
</dbReference>
<evidence type="ECO:0000259" key="7">
    <source>
        <dbReference type="PROSITE" id="PS50279"/>
    </source>
</evidence>
<protein>
    <submittedName>
        <fullName evidence="8">Putative bpti/kunitz family of serine protease inhibitor</fullName>
    </submittedName>
</protein>
<dbReference type="VEuPathDB" id="VectorBase:LOC119179801"/>
<dbReference type="AlphaFoldDB" id="A0A6G5A7F2"/>
<keyword evidence="5" id="KW-0722">Serine protease inhibitor</keyword>
<evidence type="ECO:0000256" key="5">
    <source>
        <dbReference type="ARBA" id="ARBA00022900"/>
    </source>
</evidence>
<dbReference type="Gene3D" id="4.10.410.10">
    <property type="entry name" value="Pancreatic trypsin inhibitor Kunitz domain"/>
    <property type="match status" value="1"/>
</dbReference>
<dbReference type="Pfam" id="PF00014">
    <property type="entry name" value="Kunitz_BPTI"/>
    <property type="match status" value="1"/>
</dbReference>
<dbReference type="InterPro" id="IPR050098">
    <property type="entry name" value="TFPI/VKTCI-like"/>
</dbReference>
<keyword evidence="2" id="KW-0964">Secreted</keyword>
<evidence type="ECO:0000256" key="2">
    <source>
        <dbReference type="ARBA" id="ARBA00022525"/>
    </source>
</evidence>
<dbReference type="PANTHER" id="PTHR10083:SF374">
    <property type="entry name" value="BPTI_KUNITZ INHIBITOR DOMAIN-CONTAINING PROTEIN"/>
    <property type="match status" value="1"/>
</dbReference>
<dbReference type="PROSITE" id="PS00280">
    <property type="entry name" value="BPTI_KUNITZ_1"/>
    <property type="match status" value="1"/>
</dbReference>
<evidence type="ECO:0000313" key="8">
    <source>
        <dbReference type="EMBL" id="NIE46921.1"/>
    </source>
</evidence>
<dbReference type="PRINTS" id="PR00759">
    <property type="entry name" value="BASICPTASE"/>
</dbReference>